<dbReference type="EMBL" id="OCTN01000008">
    <property type="protein sequence ID" value="SOH95185.1"/>
    <property type="molecule type" value="Genomic_DNA"/>
</dbReference>
<dbReference type="Gene3D" id="3.40.1190.10">
    <property type="entry name" value="Mur-like, catalytic domain"/>
    <property type="match status" value="1"/>
</dbReference>
<dbReference type="Gene3D" id="3.40.1390.10">
    <property type="entry name" value="MurE/MurF, N-terminal domain"/>
    <property type="match status" value="1"/>
</dbReference>
<dbReference type="GO" id="GO:0008766">
    <property type="term" value="F:UDP-N-acetylmuramoylalanyl-D-glutamyl-2,6-diaminopimelate-D-alanyl-D-alanine ligase activity"/>
    <property type="evidence" value="ECO:0007669"/>
    <property type="project" value="RHEA"/>
</dbReference>
<organism evidence="16 17">
    <name type="scientific">Pontivivens marinum</name>
    <dbReference type="NCBI Taxonomy" id="1690039"/>
    <lineage>
        <taxon>Bacteria</taxon>
        <taxon>Pseudomonadati</taxon>
        <taxon>Pseudomonadota</taxon>
        <taxon>Alphaproteobacteria</taxon>
        <taxon>Rhodobacterales</taxon>
        <taxon>Paracoccaceae</taxon>
        <taxon>Pontivivens</taxon>
    </lineage>
</organism>
<comment type="function">
    <text evidence="10 11">Involved in cell wall formation. Catalyzes the final step in the synthesis of UDP-N-acetylmuramoyl-pentapeptide, the precursor of murein.</text>
</comment>
<dbReference type="Pfam" id="PF02875">
    <property type="entry name" value="Mur_ligase_C"/>
    <property type="match status" value="1"/>
</dbReference>
<evidence type="ECO:0000259" key="15">
    <source>
        <dbReference type="Pfam" id="PF08245"/>
    </source>
</evidence>
<evidence type="ECO:0000256" key="5">
    <source>
        <dbReference type="ARBA" id="ARBA00022840"/>
    </source>
</evidence>
<dbReference type="RefSeq" id="WP_097931458.1">
    <property type="nucleotide sequence ID" value="NZ_OCTN01000008.1"/>
</dbReference>
<proteinExistence type="inferred from homology"/>
<dbReference type="OrthoDB" id="9800958at2"/>
<comment type="similarity">
    <text evidence="10">Belongs to the MurCDEF family. MurF subfamily.</text>
</comment>
<evidence type="ECO:0000256" key="10">
    <source>
        <dbReference type="HAMAP-Rule" id="MF_02019"/>
    </source>
</evidence>
<comment type="caution">
    <text evidence="10">Lacks conserved residue(s) required for the propagation of feature annotation.</text>
</comment>
<dbReference type="Gene3D" id="3.90.190.20">
    <property type="entry name" value="Mur ligase, C-terminal domain"/>
    <property type="match status" value="1"/>
</dbReference>
<dbReference type="InterPro" id="IPR013221">
    <property type="entry name" value="Mur_ligase_cen"/>
</dbReference>
<dbReference type="GO" id="GO:0008360">
    <property type="term" value="P:regulation of cell shape"/>
    <property type="evidence" value="ECO:0007669"/>
    <property type="project" value="UniProtKB-KW"/>
</dbReference>
<keyword evidence="6 10" id="KW-0133">Cell shape</keyword>
<dbReference type="PANTHER" id="PTHR43024">
    <property type="entry name" value="UDP-N-ACETYLMURAMOYL-TRIPEPTIDE--D-ALANYL-D-ALANINE LIGASE"/>
    <property type="match status" value="1"/>
</dbReference>
<keyword evidence="2 10" id="KW-0436">Ligase</keyword>
<evidence type="ECO:0000256" key="6">
    <source>
        <dbReference type="ARBA" id="ARBA00022960"/>
    </source>
</evidence>
<dbReference type="GO" id="GO:0005737">
    <property type="term" value="C:cytoplasm"/>
    <property type="evidence" value="ECO:0007669"/>
    <property type="project" value="UniProtKB-SubCell"/>
</dbReference>
<dbReference type="PANTHER" id="PTHR43024:SF1">
    <property type="entry name" value="UDP-N-ACETYLMURAMOYL-TRIPEPTIDE--D-ALANYL-D-ALANINE LIGASE"/>
    <property type="match status" value="1"/>
</dbReference>
<dbReference type="AlphaFoldDB" id="A0A2C9CVN2"/>
<keyword evidence="17" id="KW-1185">Reference proteome</keyword>
<keyword evidence="4 10" id="KW-0547">Nucleotide-binding</keyword>
<comment type="catalytic activity">
    <reaction evidence="10 11">
        <text>D-alanyl-D-alanine + UDP-N-acetyl-alpha-D-muramoyl-L-alanyl-gamma-D-glutamyl-meso-2,6-diaminopimelate + ATP = UDP-N-acetyl-alpha-D-muramoyl-L-alanyl-gamma-D-glutamyl-meso-2,6-diaminopimeloyl-D-alanyl-D-alanine + ADP + phosphate + H(+)</text>
        <dbReference type="Rhea" id="RHEA:28374"/>
        <dbReference type="ChEBI" id="CHEBI:15378"/>
        <dbReference type="ChEBI" id="CHEBI:30616"/>
        <dbReference type="ChEBI" id="CHEBI:43474"/>
        <dbReference type="ChEBI" id="CHEBI:57822"/>
        <dbReference type="ChEBI" id="CHEBI:61386"/>
        <dbReference type="ChEBI" id="CHEBI:83905"/>
        <dbReference type="ChEBI" id="CHEBI:456216"/>
        <dbReference type="EC" id="6.3.2.10"/>
    </reaction>
</comment>
<evidence type="ECO:0000256" key="11">
    <source>
        <dbReference type="RuleBase" id="RU004136"/>
    </source>
</evidence>
<dbReference type="UniPathway" id="UPA00219"/>
<dbReference type="InterPro" id="IPR035911">
    <property type="entry name" value="MurE/MurF_N"/>
</dbReference>
<dbReference type="GO" id="GO:0071555">
    <property type="term" value="P:cell wall organization"/>
    <property type="evidence" value="ECO:0007669"/>
    <property type="project" value="UniProtKB-KW"/>
</dbReference>
<comment type="pathway">
    <text evidence="10 11">Cell wall biogenesis; peptidoglycan biosynthesis.</text>
</comment>
<accession>A0A2C9CVN2</accession>
<evidence type="ECO:0000256" key="8">
    <source>
        <dbReference type="ARBA" id="ARBA00023306"/>
    </source>
</evidence>
<sequence length="485" mass="50843">MTPLWTAQEAQDATGGTGPTDWSATGVSIDTRELQQGDLFVALKDVRDGHDFVAQALAAGAAAALVTHRPKGVAEDAPLLIVEDVLSGLEALGRAARARMHGKVIAVTGSVGKTGTKDMLRAVLGAVGHVHAAERSFNNHWGVPLTLARMPREADFAVIEIGMNAPGEIGPLSRITRPHVGVLTTVAAVHAAAFTDVRGIAREKADIVAGLELDGAVVLNRDDATYRILRRKALRAGARVVPFGGAGRPPFLLLSTRLRGATTCAVARVHGDRLLFKLGTPGRHLAMNAMAVLAAVEAVGADVAQAAMALGQWRAPDGRGARWRIGRGHASIDGSVLLIDDAYNANPTSMAAALEVLEAATPKNGIGRVAKGRRVAFLTDMLELGPEAEAHHAALADLPMIQKIDRIHCAGPLMRALHEALPHSKRGEWYEDAEALAKRAGRLLDAGDVALVKGSKGSRAARIVDAILKLGHAVPAQSSAEDEDA</sequence>
<dbReference type="HAMAP" id="MF_02019">
    <property type="entry name" value="MurF"/>
    <property type="match status" value="1"/>
</dbReference>
<evidence type="ECO:0000256" key="9">
    <source>
        <dbReference type="ARBA" id="ARBA00023316"/>
    </source>
</evidence>
<dbReference type="Pfam" id="PF01225">
    <property type="entry name" value="Mur_ligase"/>
    <property type="match status" value="1"/>
</dbReference>
<dbReference type="SUPFAM" id="SSF53623">
    <property type="entry name" value="MurD-like peptide ligases, catalytic domain"/>
    <property type="match status" value="1"/>
</dbReference>
<evidence type="ECO:0000256" key="7">
    <source>
        <dbReference type="ARBA" id="ARBA00022984"/>
    </source>
</evidence>
<dbReference type="Pfam" id="PF08245">
    <property type="entry name" value="Mur_ligase_M"/>
    <property type="match status" value="1"/>
</dbReference>
<dbReference type="GO" id="GO:0005524">
    <property type="term" value="F:ATP binding"/>
    <property type="evidence" value="ECO:0007669"/>
    <property type="project" value="UniProtKB-UniRule"/>
</dbReference>
<dbReference type="GO" id="GO:0009252">
    <property type="term" value="P:peptidoglycan biosynthetic process"/>
    <property type="evidence" value="ECO:0007669"/>
    <property type="project" value="UniProtKB-UniRule"/>
</dbReference>
<keyword evidence="7 10" id="KW-0573">Peptidoglycan synthesis</keyword>
<evidence type="ECO:0000256" key="2">
    <source>
        <dbReference type="ARBA" id="ARBA00022598"/>
    </source>
</evidence>
<name>A0A2C9CVN2_9RHOB</name>
<keyword evidence="3 10" id="KW-0132">Cell division</keyword>
<keyword evidence="1 10" id="KW-0963">Cytoplasm</keyword>
<comment type="subcellular location">
    <subcellularLocation>
        <location evidence="10 11">Cytoplasm</location>
    </subcellularLocation>
</comment>
<protein>
    <recommendedName>
        <fullName evidence="10 11">UDP-N-acetylmuramoyl-tripeptide--D-alanyl-D-alanine ligase</fullName>
        <ecNumber evidence="10 11">6.3.2.10</ecNumber>
    </recommendedName>
    <alternativeName>
        <fullName evidence="10">D-alanyl-D-alanine-adding enzyme</fullName>
    </alternativeName>
</protein>
<keyword evidence="8 10" id="KW-0131">Cell cycle</keyword>
<feature type="domain" description="Mur ligase N-terminal catalytic" evidence="13">
    <location>
        <begin position="25"/>
        <end position="71"/>
    </location>
</feature>
<gene>
    <name evidence="10" type="primary">murF</name>
    <name evidence="16" type="ORF">SAMN06273572_10858</name>
</gene>
<dbReference type="SUPFAM" id="SSF63418">
    <property type="entry name" value="MurE/MurF N-terminal domain"/>
    <property type="match status" value="1"/>
</dbReference>
<keyword evidence="5 10" id="KW-0067">ATP-binding</keyword>
<dbReference type="InterPro" id="IPR005863">
    <property type="entry name" value="UDP-N-AcMur_synth"/>
</dbReference>
<dbReference type="Proteomes" id="UP000220034">
    <property type="component" value="Unassembled WGS sequence"/>
</dbReference>
<feature type="domain" description="Mur ligase C-terminal" evidence="14">
    <location>
        <begin position="335"/>
        <end position="455"/>
    </location>
</feature>
<feature type="domain" description="Mur ligase central" evidence="15">
    <location>
        <begin position="107"/>
        <end position="296"/>
    </location>
</feature>
<evidence type="ECO:0000256" key="1">
    <source>
        <dbReference type="ARBA" id="ARBA00022490"/>
    </source>
</evidence>
<dbReference type="GO" id="GO:0051301">
    <property type="term" value="P:cell division"/>
    <property type="evidence" value="ECO:0007669"/>
    <property type="project" value="UniProtKB-KW"/>
</dbReference>
<evidence type="ECO:0000256" key="4">
    <source>
        <dbReference type="ARBA" id="ARBA00022741"/>
    </source>
</evidence>
<evidence type="ECO:0000259" key="13">
    <source>
        <dbReference type="Pfam" id="PF01225"/>
    </source>
</evidence>
<dbReference type="SUPFAM" id="SSF53244">
    <property type="entry name" value="MurD-like peptide ligases, peptide-binding domain"/>
    <property type="match status" value="1"/>
</dbReference>
<dbReference type="EC" id="6.3.2.10" evidence="10 11"/>
<reference evidence="17" key="1">
    <citation type="submission" date="2017-09" db="EMBL/GenBank/DDBJ databases">
        <authorList>
            <person name="Varghese N."/>
            <person name="Submissions S."/>
        </authorList>
    </citation>
    <scope>NUCLEOTIDE SEQUENCE [LARGE SCALE GENOMIC DNA]</scope>
    <source>
        <strain evidence="17">C7</strain>
    </source>
</reference>
<dbReference type="InterPro" id="IPR036615">
    <property type="entry name" value="Mur_ligase_C_dom_sf"/>
</dbReference>
<dbReference type="NCBIfam" id="TIGR01143">
    <property type="entry name" value="murF"/>
    <property type="match status" value="1"/>
</dbReference>
<evidence type="ECO:0000256" key="3">
    <source>
        <dbReference type="ARBA" id="ARBA00022618"/>
    </source>
</evidence>
<evidence type="ECO:0000256" key="12">
    <source>
        <dbReference type="SAM" id="MobiDB-lite"/>
    </source>
</evidence>
<evidence type="ECO:0000259" key="14">
    <source>
        <dbReference type="Pfam" id="PF02875"/>
    </source>
</evidence>
<dbReference type="InterPro" id="IPR051046">
    <property type="entry name" value="MurCDEF_CellWall_CoF430Synth"/>
</dbReference>
<dbReference type="GO" id="GO:0047480">
    <property type="term" value="F:UDP-N-acetylmuramoyl-tripeptide-D-alanyl-D-alanine ligase activity"/>
    <property type="evidence" value="ECO:0007669"/>
    <property type="project" value="UniProtKB-UniRule"/>
</dbReference>
<evidence type="ECO:0000313" key="17">
    <source>
        <dbReference type="Proteomes" id="UP000220034"/>
    </source>
</evidence>
<dbReference type="InterPro" id="IPR000713">
    <property type="entry name" value="Mur_ligase_N"/>
</dbReference>
<dbReference type="InterPro" id="IPR036565">
    <property type="entry name" value="Mur-like_cat_sf"/>
</dbReference>
<keyword evidence="9 10" id="KW-0961">Cell wall biogenesis/degradation</keyword>
<feature type="region of interest" description="Disordered" evidence="12">
    <location>
        <begin position="1"/>
        <end position="24"/>
    </location>
</feature>
<dbReference type="InterPro" id="IPR004101">
    <property type="entry name" value="Mur_ligase_C"/>
</dbReference>
<evidence type="ECO:0000313" key="16">
    <source>
        <dbReference type="EMBL" id="SOH95185.1"/>
    </source>
</evidence>